<comment type="subcellular location">
    <subcellularLocation>
        <location evidence="1">Cell membrane</location>
        <topology evidence="1">Multi-pass membrane protein</topology>
    </subcellularLocation>
</comment>
<feature type="transmembrane region" description="Helical" evidence="11">
    <location>
        <begin position="30"/>
        <end position="51"/>
    </location>
</feature>
<accession>A0A1I0MLQ0</accession>
<evidence type="ECO:0000256" key="1">
    <source>
        <dbReference type="ARBA" id="ARBA00004651"/>
    </source>
</evidence>
<reference evidence="13 14" key="1">
    <citation type="submission" date="2016-10" db="EMBL/GenBank/DDBJ databases">
        <authorList>
            <person name="de Groot N.N."/>
        </authorList>
    </citation>
    <scope>NUCLEOTIDE SEQUENCE [LARGE SCALE GENOMIC DNA]</scope>
    <source>
        <strain evidence="13 14">DSM 29439</strain>
    </source>
</reference>
<evidence type="ECO:0000256" key="7">
    <source>
        <dbReference type="ARBA" id="ARBA00022985"/>
    </source>
</evidence>
<evidence type="ECO:0000313" key="13">
    <source>
        <dbReference type="EMBL" id="SEV89271.1"/>
    </source>
</evidence>
<evidence type="ECO:0000313" key="14">
    <source>
        <dbReference type="Proteomes" id="UP000199650"/>
    </source>
</evidence>
<feature type="transmembrane region" description="Helical" evidence="11">
    <location>
        <begin position="261"/>
        <end position="278"/>
    </location>
</feature>
<protein>
    <submittedName>
        <fullName evidence="13">EamA-like transporter family protein</fullName>
    </submittedName>
</protein>
<keyword evidence="8 11" id="KW-1133">Transmembrane helix</keyword>
<organism evidence="13 14">
    <name type="scientific">Aliiroseovarius sediminilitoris</name>
    <dbReference type="NCBI Taxonomy" id="1173584"/>
    <lineage>
        <taxon>Bacteria</taxon>
        <taxon>Pseudomonadati</taxon>
        <taxon>Pseudomonadota</taxon>
        <taxon>Alphaproteobacteria</taxon>
        <taxon>Rhodobacterales</taxon>
        <taxon>Paracoccaceae</taxon>
        <taxon>Aliiroseovarius</taxon>
    </lineage>
</organism>
<dbReference type="Gene3D" id="1.10.3730.20">
    <property type="match status" value="2"/>
</dbReference>
<feature type="transmembrane region" description="Helical" evidence="11">
    <location>
        <begin position="204"/>
        <end position="225"/>
    </location>
</feature>
<evidence type="ECO:0000256" key="8">
    <source>
        <dbReference type="ARBA" id="ARBA00022989"/>
    </source>
</evidence>
<dbReference type="STRING" id="1173584.SAMN05444851_0142"/>
<dbReference type="GO" id="GO:0005886">
    <property type="term" value="C:plasma membrane"/>
    <property type="evidence" value="ECO:0007669"/>
    <property type="project" value="UniProtKB-SubCell"/>
</dbReference>
<evidence type="ECO:0000259" key="12">
    <source>
        <dbReference type="Pfam" id="PF00892"/>
    </source>
</evidence>
<dbReference type="InterPro" id="IPR037185">
    <property type="entry name" value="EmrE-like"/>
</dbReference>
<sequence>MTAQVALIVLSAAFLHALWNALVKGAGDRVIMLGMMALGHVAFALTFIGFVPIPDPSAWPFMIASVAIHWLYFYFLSVAYRLGDLSFIYPVARGFAPVLVALGAQFWVGETLPLQAWIGIFSVSAGIMFLAQGAFSATISRNALFAALAVGGTVVAYTLVDGFGVRTSGSALGYIGWLFLSKILIVLFLFPSRLDRLRAQPPRMLLIGFMGGVVSGTAYALVLYAKTIAPLGIVSALRETSVIFAALIGVLWFGEGPRARRLMSAAAVGAGIIFIGLVR</sequence>
<dbReference type="GO" id="GO:0009103">
    <property type="term" value="P:lipopolysaccharide biosynthetic process"/>
    <property type="evidence" value="ECO:0007669"/>
    <property type="project" value="UniProtKB-KW"/>
</dbReference>
<dbReference type="Pfam" id="PF00892">
    <property type="entry name" value="EamA"/>
    <property type="match status" value="1"/>
</dbReference>
<keyword evidence="2" id="KW-1003">Cell membrane</keyword>
<dbReference type="AlphaFoldDB" id="A0A1I0MLQ0"/>
<feature type="transmembrane region" description="Helical" evidence="11">
    <location>
        <begin position="57"/>
        <end position="75"/>
    </location>
</feature>
<feature type="domain" description="EamA" evidence="12">
    <location>
        <begin position="144"/>
        <end position="276"/>
    </location>
</feature>
<keyword evidence="6 11" id="KW-0812">Transmembrane</keyword>
<keyword evidence="5" id="KW-0441">Lipid A biosynthesis</keyword>
<dbReference type="EMBL" id="FOJB01000001">
    <property type="protein sequence ID" value="SEV89271.1"/>
    <property type="molecule type" value="Genomic_DNA"/>
</dbReference>
<keyword evidence="4" id="KW-0997">Cell inner membrane</keyword>
<feature type="transmembrane region" description="Helical" evidence="11">
    <location>
        <begin position="231"/>
        <end position="254"/>
    </location>
</feature>
<evidence type="ECO:0000256" key="5">
    <source>
        <dbReference type="ARBA" id="ARBA00022556"/>
    </source>
</evidence>
<feature type="transmembrane region" description="Helical" evidence="11">
    <location>
        <begin position="87"/>
        <end position="108"/>
    </location>
</feature>
<proteinExistence type="predicted"/>
<evidence type="ECO:0000256" key="2">
    <source>
        <dbReference type="ARBA" id="ARBA00022475"/>
    </source>
</evidence>
<gene>
    <name evidence="13" type="ORF">SAMN05444851_0142</name>
</gene>
<evidence type="ECO:0000256" key="4">
    <source>
        <dbReference type="ARBA" id="ARBA00022519"/>
    </source>
</evidence>
<keyword evidence="3" id="KW-0444">Lipid biosynthesis</keyword>
<dbReference type="GO" id="GO:0022857">
    <property type="term" value="F:transmembrane transporter activity"/>
    <property type="evidence" value="ECO:0007669"/>
    <property type="project" value="InterPro"/>
</dbReference>
<evidence type="ECO:0000256" key="9">
    <source>
        <dbReference type="ARBA" id="ARBA00023098"/>
    </source>
</evidence>
<dbReference type="GO" id="GO:0009245">
    <property type="term" value="P:lipid A biosynthetic process"/>
    <property type="evidence" value="ECO:0007669"/>
    <property type="project" value="UniProtKB-KW"/>
</dbReference>
<feature type="transmembrane region" description="Helical" evidence="11">
    <location>
        <begin position="114"/>
        <end position="131"/>
    </location>
</feature>
<evidence type="ECO:0000256" key="10">
    <source>
        <dbReference type="ARBA" id="ARBA00023136"/>
    </source>
</evidence>
<keyword evidence="9" id="KW-0443">Lipid metabolism</keyword>
<dbReference type="InterPro" id="IPR000620">
    <property type="entry name" value="EamA_dom"/>
</dbReference>
<feature type="transmembrane region" description="Helical" evidence="11">
    <location>
        <begin position="172"/>
        <end position="192"/>
    </location>
</feature>
<dbReference type="InterPro" id="IPR000390">
    <property type="entry name" value="Small_drug/metabolite_transptr"/>
</dbReference>
<evidence type="ECO:0000256" key="11">
    <source>
        <dbReference type="SAM" id="Phobius"/>
    </source>
</evidence>
<dbReference type="SUPFAM" id="SSF103481">
    <property type="entry name" value="Multidrug resistance efflux transporter EmrE"/>
    <property type="match status" value="2"/>
</dbReference>
<keyword evidence="10 11" id="KW-0472">Membrane</keyword>
<dbReference type="RefSeq" id="WP_091427412.1">
    <property type="nucleotide sequence ID" value="NZ_FOJB01000001.1"/>
</dbReference>
<keyword evidence="14" id="KW-1185">Reference proteome</keyword>
<feature type="transmembrane region" description="Helical" evidence="11">
    <location>
        <begin position="6"/>
        <end position="23"/>
    </location>
</feature>
<keyword evidence="7" id="KW-0448">Lipopolysaccharide biosynthesis</keyword>
<dbReference type="OrthoDB" id="9783707at2"/>
<feature type="transmembrane region" description="Helical" evidence="11">
    <location>
        <begin position="143"/>
        <end position="160"/>
    </location>
</feature>
<evidence type="ECO:0000256" key="3">
    <source>
        <dbReference type="ARBA" id="ARBA00022516"/>
    </source>
</evidence>
<dbReference type="PANTHER" id="PTHR30561:SF9">
    <property type="entry name" value="4-AMINO-4-DEOXY-L-ARABINOSE-PHOSPHOUNDECAPRENOL FLIPPASE SUBUNIT ARNF-RELATED"/>
    <property type="match status" value="1"/>
</dbReference>
<dbReference type="PANTHER" id="PTHR30561">
    <property type="entry name" value="SMR FAMILY PROTON-DEPENDENT DRUG EFFLUX TRANSPORTER SUGE"/>
    <property type="match status" value="1"/>
</dbReference>
<name>A0A1I0MLQ0_9RHOB</name>
<evidence type="ECO:0000256" key="6">
    <source>
        <dbReference type="ARBA" id="ARBA00022692"/>
    </source>
</evidence>
<dbReference type="Proteomes" id="UP000199650">
    <property type="component" value="Unassembled WGS sequence"/>
</dbReference>